<evidence type="ECO:0000313" key="4">
    <source>
        <dbReference type="Proteomes" id="UP001420932"/>
    </source>
</evidence>
<feature type="region of interest" description="Disordered" evidence="1">
    <location>
        <begin position="1"/>
        <end position="71"/>
    </location>
</feature>
<dbReference type="Pfam" id="PF07802">
    <property type="entry name" value="GCK"/>
    <property type="match status" value="1"/>
</dbReference>
<accession>A0AAP0KCA4</accession>
<dbReference type="EMBL" id="JBBNAF010000004">
    <property type="protein sequence ID" value="KAK9149998.1"/>
    <property type="molecule type" value="Genomic_DNA"/>
</dbReference>
<feature type="compositionally biased region" description="Polar residues" evidence="1">
    <location>
        <begin position="57"/>
        <end position="66"/>
    </location>
</feature>
<dbReference type="AlphaFoldDB" id="A0AAP0KCA4"/>
<reference evidence="3 4" key="1">
    <citation type="submission" date="2024-01" db="EMBL/GenBank/DDBJ databases">
        <title>Genome assemblies of Stephania.</title>
        <authorList>
            <person name="Yang L."/>
        </authorList>
    </citation>
    <scope>NUCLEOTIDE SEQUENCE [LARGE SCALE GENOMIC DNA]</scope>
    <source>
        <strain evidence="3">YNDBR</strain>
        <tissue evidence="3">Leaf</tissue>
    </source>
</reference>
<comment type="caution">
    <text evidence="3">The sequence shown here is derived from an EMBL/GenBank/DDBJ whole genome shotgun (WGS) entry which is preliminary data.</text>
</comment>
<dbReference type="Gene3D" id="1.10.287.2900">
    <property type="match status" value="1"/>
</dbReference>
<evidence type="ECO:0000256" key="1">
    <source>
        <dbReference type="SAM" id="MobiDB-lite"/>
    </source>
</evidence>
<protein>
    <recommendedName>
        <fullName evidence="2">GCK domain-containing protein</fullName>
    </recommendedName>
</protein>
<dbReference type="InterPro" id="IPR012891">
    <property type="entry name" value="GCK_dom"/>
</dbReference>
<feature type="compositionally biased region" description="Basic and acidic residues" evidence="1">
    <location>
        <begin position="143"/>
        <end position="154"/>
    </location>
</feature>
<keyword evidence="4" id="KW-1185">Reference proteome</keyword>
<dbReference type="SMART" id="SM01227">
    <property type="entry name" value="GCK"/>
    <property type="match status" value="1"/>
</dbReference>
<dbReference type="Proteomes" id="UP001420932">
    <property type="component" value="Unassembled WGS sequence"/>
</dbReference>
<evidence type="ECO:0000259" key="2">
    <source>
        <dbReference type="SMART" id="SM01227"/>
    </source>
</evidence>
<gene>
    <name evidence="3" type="ORF">Syun_008307</name>
</gene>
<organism evidence="3 4">
    <name type="scientific">Stephania yunnanensis</name>
    <dbReference type="NCBI Taxonomy" id="152371"/>
    <lineage>
        <taxon>Eukaryota</taxon>
        <taxon>Viridiplantae</taxon>
        <taxon>Streptophyta</taxon>
        <taxon>Embryophyta</taxon>
        <taxon>Tracheophyta</taxon>
        <taxon>Spermatophyta</taxon>
        <taxon>Magnoliopsida</taxon>
        <taxon>Ranunculales</taxon>
        <taxon>Menispermaceae</taxon>
        <taxon>Menispermoideae</taxon>
        <taxon>Cissampelideae</taxon>
        <taxon>Stephania</taxon>
    </lineage>
</organism>
<dbReference type="PANTHER" id="PTHR34357:SF2">
    <property type="entry name" value="F26F24.3-RELATED"/>
    <property type="match status" value="1"/>
</dbReference>
<feature type="compositionally biased region" description="Low complexity" evidence="1">
    <location>
        <begin position="24"/>
        <end position="36"/>
    </location>
</feature>
<feature type="compositionally biased region" description="Polar residues" evidence="1">
    <location>
        <begin position="39"/>
        <end position="48"/>
    </location>
</feature>
<name>A0AAP0KCA4_9MAGN</name>
<feature type="domain" description="GCK" evidence="2">
    <location>
        <begin position="72"/>
        <end position="146"/>
    </location>
</feature>
<dbReference type="PANTHER" id="PTHR34357">
    <property type="entry name" value="F7A19.14 PROTEIN-RELATED"/>
    <property type="match status" value="1"/>
</dbReference>
<proteinExistence type="predicted"/>
<sequence>MGLMALSLPETSVSHSLETEEPETTNTRTRTASSAPESLESNSGASDHQSQEETSDQSRGPNNNSAEGEEEGECGFCLFMKGGGCKESFIAWEKCVEEAETNKEDVVEKCFRATSMLKKCMDAHADYYEPILKAEKVAEEEALKELEKESGEAEKSEEESSNVEKLEKEFIIDVAKL</sequence>
<feature type="region of interest" description="Disordered" evidence="1">
    <location>
        <begin position="143"/>
        <end position="164"/>
    </location>
</feature>
<evidence type="ECO:0000313" key="3">
    <source>
        <dbReference type="EMBL" id="KAK9149998.1"/>
    </source>
</evidence>